<evidence type="ECO:0000313" key="2">
    <source>
        <dbReference type="Proteomes" id="UP001237642"/>
    </source>
</evidence>
<protein>
    <recommendedName>
        <fullName evidence="3">Retrotransposon gag domain-containing protein</fullName>
    </recommendedName>
</protein>
<sequence>MSKATVPAWYQSLGIDDRVQRIEQSLESLSSGQNEIMLQVREMFDRLSTRVENIATKPTVNFEGESSRARRTVDLGGSHRLNSSSYLLPKTMTLDFPRFNGVEDPTSWLCRAEQFFEIHGTPSQERVPLASFNLEGEAQLWYQLLKQEKPVISWEEFKDGHNFRYGPDQFFDFFGELT</sequence>
<reference evidence="1" key="1">
    <citation type="submission" date="2023-02" db="EMBL/GenBank/DDBJ databases">
        <title>Genome of toxic invasive species Heracleum sosnowskyi carries increased number of genes despite the absence of recent whole-genome duplications.</title>
        <authorList>
            <person name="Schelkunov M."/>
            <person name="Shtratnikova V."/>
            <person name="Makarenko M."/>
            <person name="Klepikova A."/>
            <person name="Omelchenko D."/>
            <person name="Novikova G."/>
            <person name="Obukhova E."/>
            <person name="Bogdanov V."/>
            <person name="Penin A."/>
            <person name="Logacheva M."/>
        </authorList>
    </citation>
    <scope>NUCLEOTIDE SEQUENCE</scope>
    <source>
        <strain evidence="1">Hsosn_3</strain>
        <tissue evidence="1">Leaf</tissue>
    </source>
</reference>
<gene>
    <name evidence="1" type="ORF">POM88_029278</name>
</gene>
<dbReference type="EMBL" id="JAUIZM010000007">
    <property type="protein sequence ID" value="KAK1373085.1"/>
    <property type="molecule type" value="Genomic_DNA"/>
</dbReference>
<comment type="caution">
    <text evidence="1">The sequence shown here is derived from an EMBL/GenBank/DDBJ whole genome shotgun (WGS) entry which is preliminary data.</text>
</comment>
<dbReference type="Proteomes" id="UP001237642">
    <property type="component" value="Unassembled WGS sequence"/>
</dbReference>
<proteinExistence type="predicted"/>
<name>A0AAD8HTK9_9APIA</name>
<evidence type="ECO:0000313" key="1">
    <source>
        <dbReference type="EMBL" id="KAK1373085.1"/>
    </source>
</evidence>
<organism evidence="1 2">
    <name type="scientific">Heracleum sosnowskyi</name>
    <dbReference type="NCBI Taxonomy" id="360622"/>
    <lineage>
        <taxon>Eukaryota</taxon>
        <taxon>Viridiplantae</taxon>
        <taxon>Streptophyta</taxon>
        <taxon>Embryophyta</taxon>
        <taxon>Tracheophyta</taxon>
        <taxon>Spermatophyta</taxon>
        <taxon>Magnoliopsida</taxon>
        <taxon>eudicotyledons</taxon>
        <taxon>Gunneridae</taxon>
        <taxon>Pentapetalae</taxon>
        <taxon>asterids</taxon>
        <taxon>campanulids</taxon>
        <taxon>Apiales</taxon>
        <taxon>Apiaceae</taxon>
        <taxon>Apioideae</taxon>
        <taxon>apioid superclade</taxon>
        <taxon>Tordylieae</taxon>
        <taxon>Tordyliinae</taxon>
        <taxon>Heracleum</taxon>
    </lineage>
</organism>
<dbReference type="AlphaFoldDB" id="A0AAD8HTK9"/>
<accession>A0AAD8HTK9</accession>
<evidence type="ECO:0008006" key="3">
    <source>
        <dbReference type="Google" id="ProtNLM"/>
    </source>
</evidence>
<keyword evidence="2" id="KW-1185">Reference proteome</keyword>
<reference evidence="1" key="2">
    <citation type="submission" date="2023-05" db="EMBL/GenBank/DDBJ databases">
        <authorList>
            <person name="Schelkunov M.I."/>
        </authorList>
    </citation>
    <scope>NUCLEOTIDE SEQUENCE</scope>
    <source>
        <strain evidence="1">Hsosn_3</strain>
        <tissue evidence="1">Leaf</tissue>
    </source>
</reference>